<feature type="binding site" evidence="6">
    <location>
        <position position="188"/>
    </location>
    <ligand>
        <name>NAD(+)</name>
        <dbReference type="ChEBI" id="CHEBI:57540"/>
    </ligand>
</feature>
<dbReference type="FunFam" id="3.40.50.10860:FF:000003">
    <property type="entry name" value="Glutamate dehydrogenase"/>
    <property type="match status" value="1"/>
</dbReference>
<dbReference type="InterPro" id="IPR006095">
    <property type="entry name" value="Glu/Leu/Phe/Val/Trp_DH"/>
</dbReference>
<dbReference type="PIRSF" id="PIRSF000185">
    <property type="entry name" value="Glu_DH"/>
    <property type="match status" value="1"/>
</dbReference>
<reference evidence="10" key="1">
    <citation type="journal article" date="2020" name="mSystems">
        <title>Genome- and Community-Level Interaction Insights into Carbon Utilization and Element Cycling Functions of Hydrothermarchaeota in Hydrothermal Sediment.</title>
        <authorList>
            <person name="Zhou Z."/>
            <person name="Liu Y."/>
            <person name="Xu W."/>
            <person name="Pan J."/>
            <person name="Luo Z.H."/>
            <person name="Li M."/>
        </authorList>
    </citation>
    <scope>NUCLEOTIDE SEQUENCE [LARGE SCALE GENOMIC DNA]</scope>
    <source>
        <strain evidence="10">SpSt-123</strain>
    </source>
</reference>
<dbReference type="PANTHER" id="PTHR11606:SF13">
    <property type="entry name" value="GLUTAMATE DEHYDROGENASE 1, MITOCHONDRIAL"/>
    <property type="match status" value="1"/>
</dbReference>
<accession>A0A7C1E0J0</accession>
<dbReference type="PRINTS" id="PR00082">
    <property type="entry name" value="GLFDHDRGNASE"/>
</dbReference>
<feature type="domain" description="Glutamate/phenylalanine/leucine/valine/L-tryptophan dehydrogenase C-terminal" evidence="9">
    <location>
        <begin position="181"/>
        <end position="415"/>
    </location>
</feature>
<dbReference type="InterPro" id="IPR036291">
    <property type="entry name" value="NAD(P)-bd_dom_sf"/>
</dbReference>
<feature type="binding site" evidence="6">
    <location>
        <position position="219"/>
    </location>
    <ligand>
        <name>NAD(+)</name>
        <dbReference type="ChEBI" id="CHEBI:57540"/>
    </ligand>
</feature>
<dbReference type="SMART" id="SM00839">
    <property type="entry name" value="ELFV_dehydrog"/>
    <property type="match status" value="1"/>
</dbReference>
<dbReference type="InterPro" id="IPR033524">
    <property type="entry name" value="Glu/Leu/Phe/Val_DH_AS"/>
</dbReference>
<protein>
    <recommendedName>
        <fullName evidence="4">Glutamate dehydrogenase</fullName>
    </recommendedName>
</protein>
<dbReference type="SUPFAM" id="SSF53223">
    <property type="entry name" value="Aminoacid dehydrogenase-like, N-terminal domain"/>
    <property type="match status" value="1"/>
</dbReference>
<dbReference type="GO" id="GO:0006538">
    <property type="term" value="P:L-glutamate catabolic process"/>
    <property type="evidence" value="ECO:0007669"/>
    <property type="project" value="TreeGrafter"/>
</dbReference>
<evidence type="ECO:0000256" key="8">
    <source>
        <dbReference type="RuleBase" id="RU004417"/>
    </source>
</evidence>
<dbReference type="GO" id="GO:0004352">
    <property type="term" value="F:glutamate dehydrogenase (NAD+) activity"/>
    <property type="evidence" value="ECO:0007669"/>
    <property type="project" value="TreeGrafter"/>
</dbReference>
<name>A0A7C1E0J0_9CREN</name>
<gene>
    <name evidence="10" type="ORF">ENO04_05035</name>
</gene>
<evidence type="ECO:0000256" key="4">
    <source>
        <dbReference type="PIRNR" id="PIRNR000185"/>
    </source>
</evidence>
<organism evidence="10">
    <name type="scientific">Fervidicoccus fontis</name>
    <dbReference type="NCBI Taxonomy" id="683846"/>
    <lineage>
        <taxon>Archaea</taxon>
        <taxon>Thermoproteota</taxon>
        <taxon>Thermoprotei</taxon>
        <taxon>Fervidicoccales</taxon>
        <taxon>Fervidicoccaceae</taxon>
        <taxon>Fervidicoccus</taxon>
    </lineage>
</organism>
<proteinExistence type="inferred from homology"/>
<dbReference type="CDD" id="cd01076">
    <property type="entry name" value="NAD_bind_1_Glu_DH"/>
    <property type="match status" value="1"/>
</dbReference>
<dbReference type="PANTHER" id="PTHR11606">
    <property type="entry name" value="GLUTAMATE DEHYDROGENASE"/>
    <property type="match status" value="1"/>
</dbReference>
<comment type="caution">
    <text evidence="10">The sequence shown here is derived from an EMBL/GenBank/DDBJ whole genome shotgun (WGS) entry which is preliminary data.</text>
</comment>
<dbReference type="Pfam" id="PF00208">
    <property type="entry name" value="ELFV_dehydrog"/>
    <property type="match status" value="1"/>
</dbReference>
<comment type="similarity">
    <text evidence="1 4 8">Belongs to the Glu/Leu/Phe/Val dehydrogenases family.</text>
</comment>
<dbReference type="SUPFAM" id="SSF51735">
    <property type="entry name" value="NAD(P)-binding Rossmann-fold domains"/>
    <property type="match status" value="1"/>
</dbReference>
<evidence type="ECO:0000256" key="3">
    <source>
        <dbReference type="ARBA" id="ARBA00023002"/>
    </source>
</evidence>
<dbReference type="AlphaFoldDB" id="A0A7C1E0J0"/>
<feature type="active site" description="Proton donor" evidence="5">
    <location>
        <position position="103"/>
    </location>
</feature>
<feature type="binding site" evidence="6">
    <location>
        <position position="91"/>
    </location>
    <ligand>
        <name>substrate</name>
    </ligand>
</feature>
<dbReference type="InterPro" id="IPR006097">
    <property type="entry name" value="Glu/Leu/Phe/Val/Trp_DH_dimer"/>
</dbReference>
<dbReference type="InterPro" id="IPR046346">
    <property type="entry name" value="Aminoacid_DH-like_N_sf"/>
</dbReference>
<dbReference type="InterPro" id="IPR014362">
    <property type="entry name" value="Glu_DH"/>
</dbReference>
<dbReference type="Pfam" id="PF02812">
    <property type="entry name" value="ELFV_dehydrog_N"/>
    <property type="match status" value="1"/>
</dbReference>
<evidence type="ECO:0000256" key="2">
    <source>
        <dbReference type="ARBA" id="ARBA00011643"/>
    </source>
</evidence>
<evidence type="ECO:0000313" key="10">
    <source>
        <dbReference type="EMBL" id="HDS10957.1"/>
    </source>
</evidence>
<evidence type="ECO:0000256" key="6">
    <source>
        <dbReference type="PIRSR" id="PIRSR000185-2"/>
    </source>
</evidence>
<evidence type="ECO:0000256" key="7">
    <source>
        <dbReference type="PIRSR" id="PIRSR000185-3"/>
    </source>
</evidence>
<dbReference type="EMBL" id="DSDY01000154">
    <property type="protein sequence ID" value="HDS10957.1"/>
    <property type="molecule type" value="Genomic_DNA"/>
</dbReference>
<keyword evidence="6" id="KW-0547">Nucleotide-binding</keyword>
<dbReference type="Gene3D" id="3.40.50.10860">
    <property type="entry name" value="Leucine Dehydrogenase, chain A, domain 1"/>
    <property type="match status" value="1"/>
</dbReference>
<dbReference type="InterPro" id="IPR033922">
    <property type="entry name" value="NAD_bind_Glu_DH"/>
</dbReference>
<dbReference type="PROSITE" id="PS00074">
    <property type="entry name" value="GLFV_DEHYDROGENASE"/>
    <property type="match status" value="1"/>
</dbReference>
<sequence length="417" mass="45768">MSSEIIQAETFLKRAVEKLGLSQEVYELLKTPERVIQVKIPVRTNDGKVRTFVGWRSQHNSALGPYKGGIRYHPDVTMDEVIALSMIMTWKNALAGLPYGGGKGGVKVNPKELSKQELEQLTRQYVRGIARYIGPDIDIPAPDVYTDPQVMAWILDEFVNLKMGDIQFGVVTGKPTLLGGLDTRVKATGLGVALVTKLAAEKVLGQLEGSTVIVHGFGNVGQYAARILSSWGTKIVGVADSKSAVYNKNGIDVEKLAEIKKKTDNVGDYPEGTKLSNPDDVLKMNADIIIPASIADVINKQNASEIKAKIIVEGANSPTTVEAEDLLTRKGVVIIPDILANSGGVITSHIEWVNNRMGMWLKEQEAEQRLTEKITENFKAVWSYWENKLSRQGSVRLAAYMIAVERVVNAMKLRGQI</sequence>
<dbReference type="GO" id="GO:0000166">
    <property type="term" value="F:nucleotide binding"/>
    <property type="evidence" value="ECO:0007669"/>
    <property type="project" value="UniProtKB-KW"/>
</dbReference>
<feature type="binding site" evidence="6">
    <location>
        <position position="67"/>
    </location>
    <ligand>
        <name>substrate</name>
    </ligand>
</feature>
<dbReference type="InterPro" id="IPR006096">
    <property type="entry name" value="Glu/Leu/Phe/Val/Trp_DH_C"/>
</dbReference>
<keyword evidence="6" id="KW-0520">NAD</keyword>
<feature type="binding site" evidence="6">
    <location>
        <position position="348"/>
    </location>
    <ligand>
        <name>substrate</name>
    </ligand>
</feature>
<dbReference type="Gene3D" id="3.40.50.720">
    <property type="entry name" value="NAD(P)-binding Rossmann-like Domain"/>
    <property type="match status" value="1"/>
</dbReference>
<feature type="site" description="Important for catalysis" evidence="7">
    <location>
        <position position="143"/>
    </location>
</feature>
<evidence type="ECO:0000256" key="5">
    <source>
        <dbReference type="PIRSR" id="PIRSR000185-1"/>
    </source>
</evidence>
<keyword evidence="3 4" id="KW-0560">Oxidoreductase</keyword>
<evidence type="ECO:0000259" key="9">
    <source>
        <dbReference type="SMART" id="SM00839"/>
    </source>
</evidence>
<evidence type="ECO:0000256" key="1">
    <source>
        <dbReference type="ARBA" id="ARBA00006382"/>
    </source>
</evidence>
<comment type="subunit">
    <text evidence="2">Homohexamer.</text>
</comment>